<proteinExistence type="predicted"/>
<reference evidence="1 2" key="1">
    <citation type="submission" date="2019-01" db="EMBL/GenBank/DDBJ databases">
        <title>Draft genome sequences of three monokaryotic isolates of the white-rot basidiomycete fungus Dichomitus squalens.</title>
        <authorList>
            <consortium name="DOE Joint Genome Institute"/>
            <person name="Lopez S.C."/>
            <person name="Andreopoulos B."/>
            <person name="Pangilinan J."/>
            <person name="Lipzen A."/>
            <person name="Riley R."/>
            <person name="Ahrendt S."/>
            <person name="Ng V."/>
            <person name="Barry K."/>
            <person name="Daum C."/>
            <person name="Grigoriev I.V."/>
            <person name="Hilden K.S."/>
            <person name="Makela M.R."/>
            <person name="de Vries R.P."/>
        </authorList>
    </citation>
    <scope>NUCLEOTIDE SEQUENCE [LARGE SCALE GENOMIC DNA]</scope>
    <source>
        <strain evidence="1 2">CBS 464.89</strain>
    </source>
</reference>
<keyword evidence="2" id="KW-1185">Reference proteome</keyword>
<sequence>MRLLWSRQALQASLPPKLSLKLHLPSLRDLLHYRSTSGPCIPRCIHSKLTFQKPGSNQHAMITQSSSVLRCRHPPGSGHCYLPCAAYVIVVHCSVPHSTRDETPVSNLLHGDRHLSGVHCTSLGMKQLVKLTVYLCAILGSSSC</sequence>
<name>A0A4Q9PZV3_9APHY</name>
<dbReference type="Proteomes" id="UP000292082">
    <property type="component" value="Unassembled WGS sequence"/>
</dbReference>
<protein>
    <submittedName>
        <fullName evidence="1">Uncharacterized protein</fullName>
    </submittedName>
</protein>
<feature type="non-terminal residue" evidence="1">
    <location>
        <position position="144"/>
    </location>
</feature>
<dbReference type="EMBL" id="ML145106">
    <property type="protein sequence ID" value="TBU60245.1"/>
    <property type="molecule type" value="Genomic_DNA"/>
</dbReference>
<gene>
    <name evidence="1" type="ORF">BD310DRAFT_923110</name>
</gene>
<organism evidence="1 2">
    <name type="scientific">Dichomitus squalens</name>
    <dbReference type="NCBI Taxonomy" id="114155"/>
    <lineage>
        <taxon>Eukaryota</taxon>
        <taxon>Fungi</taxon>
        <taxon>Dikarya</taxon>
        <taxon>Basidiomycota</taxon>
        <taxon>Agaricomycotina</taxon>
        <taxon>Agaricomycetes</taxon>
        <taxon>Polyporales</taxon>
        <taxon>Polyporaceae</taxon>
        <taxon>Dichomitus</taxon>
    </lineage>
</organism>
<dbReference type="AlphaFoldDB" id="A0A4Q9PZV3"/>
<accession>A0A4Q9PZV3</accession>
<evidence type="ECO:0000313" key="2">
    <source>
        <dbReference type="Proteomes" id="UP000292082"/>
    </source>
</evidence>
<evidence type="ECO:0000313" key="1">
    <source>
        <dbReference type="EMBL" id="TBU60245.1"/>
    </source>
</evidence>